<sequence>MITKMRGFTLIETLLALAILAVLSAAAVMVLQNVIRADGLTREKSQQIAALQRAFRQIADDVTHIIPRRARNSDTFFFAGRFQLQSDDWGLAFSRSGWPNPLGILPRSEIQNVSYRLRQQQLERLSFDQQDPLTGSQPTVRVLLREVTAFRLRFYADGRWQETWDRPQRLPQGLEITLTLANSGEITRLFFTHPGRRPVINRQRGVALLMVLFILALMMILASAMTERTAVMYQHTAVTLDNLQARWYALAAENMAAALLQRDALDSPSQTNLAQTWAQEGRRFTLDDGEIRATIRDGHACFNLNAIDHRADEAGDGTPYPTDVFVRLLALLGEPPLRASQIAAALGDWTDSDGQPRLNGAEDEVYMAQTPGYLAANQPMQDVSELRLLAGMDAALYQRLLPFVCVQPDDALQVNVNTLRPSQAALLVALFPGDLTLQEAQQLLHNRPRTGWSSVAAFLAQPTLQKTDTTLARPWLTVHSARFIAAFTVVTGNLRFQLHSVLQQQGRTFTVVQRRYGLSMVVDEQD</sequence>
<dbReference type="NCBIfam" id="NF037980">
    <property type="entry name" value="T2SS_GspK"/>
    <property type="match status" value="1"/>
</dbReference>
<dbReference type="GO" id="GO:0005886">
    <property type="term" value="C:plasma membrane"/>
    <property type="evidence" value="ECO:0007669"/>
    <property type="project" value="UniProtKB-SubCell"/>
</dbReference>
<dbReference type="Gene3D" id="3.10.610.10">
    <property type="entry name" value="GSPII I/J protein-like"/>
    <property type="match status" value="1"/>
</dbReference>
<keyword evidence="8" id="KW-0997">Cell inner membrane</keyword>
<dbReference type="PANTHER" id="PTHR38831">
    <property type="entry name" value="TYPE II SECRETION SYSTEM PROTEIN K"/>
    <property type="match status" value="1"/>
</dbReference>
<dbReference type="InterPro" id="IPR038072">
    <property type="entry name" value="GspK_central_sf"/>
</dbReference>
<evidence type="ECO:0000256" key="4">
    <source>
        <dbReference type="ARBA" id="ARBA00011084"/>
    </source>
</evidence>
<evidence type="ECO:0000256" key="13">
    <source>
        <dbReference type="SAM" id="Phobius"/>
    </source>
</evidence>
<dbReference type="SUPFAM" id="SSF158544">
    <property type="entry name" value="GspK insert domain-like"/>
    <property type="match status" value="2"/>
</dbReference>
<dbReference type="Pfam" id="PF21687">
    <property type="entry name" value="T2SSK_1st"/>
    <property type="match status" value="1"/>
</dbReference>
<protein>
    <recommendedName>
        <fullName evidence="5">Type II secretion system protein J</fullName>
    </recommendedName>
</protein>
<dbReference type="GO" id="GO:0015628">
    <property type="term" value="P:protein secretion by the type II secretion system"/>
    <property type="evidence" value="ECO:0007669"/>
    <property type="project" value="InterPro"/>
</dbReference>
<keyword evidence="10" id="KW-0653">Protein transport</keyword>
<evidence type="ECO:0000256" key="7">
    <source>
        <dbReference type="ARBA" id="ARBA00022475"/>
    </source>
</evidence>
<dbReference type="PANTHER" id="PTHR38831:SF1">
    <property type="entry name" value="TYPE II SECRETION SYSTEM PROTEIN K-RELATED"/>
    <property type="match status" value="1"/>
</dbReference>
<dbReference type="Gene3D" id="3.30.1300.30">
    <property type="entry name" value="GSPII I/J protein-like"/>
    <property type="match status" value="1"/>
</dbReference>
<dbReference type="AlphaFoldDB" id="A0A377XKP0"/>
<dbReference type="SUPFAM" id="SSF54523">
    <property type="entry name" value="Pili subunits"/>
    <property type="match status" value="2"/>
</dbReference>
<dbReference type="InterPro" id="IPR045584">
    <property type="entry name" value="Pilin-like"/>
</dbReference>
<dbReference type="InterPro" id="IPR005628">
    <property type="entry name" value="GspK"/>
</dbReference>
<dbReference type="GO" id="GO:0015627">
    <property type="term" value="C:type II protein secretion system complex"/>
    <property type="evidence" value="ECO:0007669"/>
    <property type="project" value="InterPro"/>
</dbReference>
<evidence type="ECO:0000256" key="10">
    <source>
        <dbReference type="ARBA" id="ARBA00022927"/>
    </source>
</evidence>
<evidence type="ECO:0000256" key="5">
    <source>
        <dbReference type="ARBA" id="ARBA00021539"/>
    </source>
</evidence>
<dbReference type="NCBIfam" id="TIGR02532">
    <property type="entry name" value="IV_pilin_GFxxxE"/>
    <property type="match status" value="1"/>
</dbReference>
<dbReference type="InterPro" id="IPR012902">
    <property type="entry name" value="N_methyl_site"/>
</dbReference>
<dbReference type="EMBL" id="UGLH01000006">
    <property type="protein sequence ID" value="STT84123.1"/>
    <property type="molecule type" value="Genomic_DNA"/>
</dbReference>
<evidence type="ECO:0000256" key="11">
    <source>
        <dbReference type="ARBA" id="ARBA00022989"/>
    </source>
</evidence>
<gene>
    <name evidence="16" type="primary">xcpW</name>
    <name evidence="16" type="ORF">NCTC5047_05154</name>
</gene>
<comment type="subcellular location">
    <subcellularLocation>
        <location evidence="2">Cell inner membrane</location>
    </subcellularLocation>
    <subcellularLocation>
        <location evidence="1">Membrane</location>
        <topology evidence="1">Single-pass membrane protein</topology>
    </subcellularLocation>
</comment>
<keyword evidence="11 13" id="KW-1133">Transmembrane helix</keyword>
<feature type="domain" description="T2SS protein K second SAM-like" evidence="14">
    <location>
        <begin position="414"/>
        <end position="478"/>
    </location>
</feature>
<evidence type="ECO:0000313" key="16">
    <source>
        <dbReference type="EMBL" id="STT84123.1"/>
    </source>
</evidence>
<proteinExistence type="inferred from homology"/>
<comment type="similarity">
    <text evidence="4">Belongs to the GSP J family.</text>
</comment>
<evidence type="ECO:0000256" key="12">
    <source>
        <dbReference type="ARBA" id="ARBA00023136"/>
    </source>
</evidence>
<feature type="transmembrane region" description="Helical" evidence="13">
    <location>
        <begin position="206"/>
        <end position="225"/>
    </location>
</feature>
<evidence type="ECO:0000256" key="3">
    <source>
        <dbReference type="ARBA" id="ARBA00007246"/>
    </source>
</evidence>
<dbReference type="Pfam" id="PF03934">
    <property type="entry name" value="T2SSK"/>
    <property type="match status" value="1"/>
</dbReference>
<evidence type="ECO:0000256" key="2">
    <source>
        <dbReference type="ARBA" id="ARBA00004533"/>
    </source>
</evidence>
<dbReference type="Pfam" id="PF11612">
    <property type="entry name" value="T2SSJ"/>
    <property type="match status" value="1"/>
</dbReference>
<evidence type="ECO:0000256" key="1">
    <source>
        <dbReference type="ARBA" id="ARBA00004167"/>
    </source>
</evidence>
<accession>A0A377XKP0</accession>
<evidence type="ECO:0000313" key="17">
    <source>
        <dbReference type="Proteomes" id="UP000254340"/>
    </source>
</evidence>
<dbReference type="InterPro" id="IPR049179">
    <property type="entry name" value="T2SSK_SAM-like_2nd"/>
</dbReference>
<keyword evidence="12 13" id="KW-0472">Membrane</keyword>
<evidence type="ECO:0000256" key="6">
    <source>
        <dbReference type="ARBA" id="ARBA00022448"/>
    </source>
</evidence>
<comment type="similarity">
    <text evidence="3">Belongs to the GSP K family.</text>
</comment>
<keyword evidence="6" id="KW-0813">Transport</keyword>
<dbReference type="Pfam" id="PF07963">
    <property type="entry name" value="N_methyl"/>
    <property type="match status" value="1"/>
</dbReference>
<dbReference type="InterPro" id="IPR049031">
    <property type="entry name" value="T2SSK_SAM-like_1st"/>
</dbReference>
<dbReference type="InterPro" id="IPR010055">
    <property type="entry name" value="T2SS_protein-GspJ"/>
</dbReference>
<name>A0A377XKP0_KLEPN</name>
<evidence type="ECO:0000259" key="14">
    <source>
        <dbReference type="Pfam" id="PF03934"/>
    </source>
</evidence>
<evidence type="ECO:0000259" key="15">
    <source>
        <dbReference type="Pfam" id="PF21687"/>
    </source>
</evidence>
<dbReference type="Proteomes" id="UP000254340">
    <property type="component" value="Unassembled WGS sequence"/>
</dbReference>
<keyword evidence="7" id="KW-1003">Cell membrane</keyword>
<organism evidence="16 17">
    <name type="scientific">Klebsiella pneumoniae</name>
    <dbReference type="NCBI Taxonomy" id="573"/>
    <lineage>
        <taxon>Bacteria</taxon>
        <taxon>Pseudomonadati</taxon>
        <taxon>Pseudomonadota</taxon>
        <taxon>Gammaproteobacteria</taxon>
        <taxon>Enterobacterales</taxon>
        <taxon>Enterobacteriaceae</taxon>
        <taxon>Klebsiella/Raoultella group</taxon>
        <taxon>Klebsiella</taxon>
        <taxon>Klebsiella pneumoniae complex</taxon>
    </lineage>
</organism>
<dbReference type="NCBIfam" id="TIGR01711">
    <property type="entry name" value="gspJ"/>
    <property type="match status" value="1"/>
</dbReference>
<reference evidence="16 17" key="1">
    <citation type="submission" date="2018-06" db="EMBL/GenBank/DDBJ databases">
        <authorList>
            <consortium name="Pathogen Informatics"/>
            <person name="Doyle S."/>
        </authorList>
    </citation>
    <scope>NUCLEOTIDE SEQUENCE [LARGE SCALE GENOMIC DNA]</scope>
    <source>
        <strain evidence="16 17">NCTC5047</strain>
    </source>
</reference>
<evidence type="ECO:0000256" key="8">
    <source>
        <dbReference type="ARBA" id="ARBA00022519"/>
    </source>
</evidence>
<feature type="domain" description="T2SS protein K first SAM-like" evidence="15">
    <location>
        <begin position="300"/>
        <end position="409"/>
    </location>
</feature>
<keyword evidence="9 13" id="KW-0812">Transmembrane</keyword>
<dbReference type="PROSITE" id="PS00409">
    <property type="entry name" value="PROKAR_NTER_METHYL"/>
    <property type="match status" value="1"/>
</dbReference>
<evidence type="ECO:0000256" key="9">
    <source>
        <dbReference type="ARBA" id="ARBA00022692"/>
    </source>
</evidence>
<dbReference type="Gene3D" id="1.10.40.60">
    <property type="entry name" value="EpsJ-like"/>
    <property type="match status" value="2"/>
</dbReference>
<dbReference type="Gene3D" id="2.10.70.20">
    <property type="entry name" value="gspk-gspi-gspj complex like domains"/>
    <property type="match status" value="1"/>
</dbReference>